<dbReference type="RefSeq" id="WP_101307068.1">
    <property type="nucleotide sequence ID" value="NZ_CP025299.1"/>
</dbReference>
<dbReference type="GO" id="GO:0008422">
    <property type="term" value="F:beta-glucosidase activity"/>
    <property type="evidence" value="ECO:0007669"/>
    <property type="project" value="TreeGrafter"/>
</dbReference>
<feature type="domain" description="Glycoside hydrolase family 5" evidence="8">
    <location>
        <begin position="78"/>
        <end position="314"/>
    </location>
</feature>
<evidence type="ECO:0000256" key="5">
    <source>
        <dbReference type="ARBA" id="ARBA00023295"/>
    </source>
</evidence>
<dbReference type="GO" id="GO:0030245">
    <property type="term" value="P:cellulose catabolic process"/>
    <property type="evidence" value="ECO:0007669"/>
    <property type="project" value="UniProtKB-KW"/>
</dbReference>
<organism evidence="9 10">
    <name type="scientific">Microbacterium hominis</name>
    <dbReference type="NCBI Taxonomy" id="162426"/>
    <lineage>
        <taxon>Bacteria</taxon>
        <taxon>Bacillati</taxon>
        <taxon>Actinomycetota</taxon>
        <taxon>Actinomycetes</taxon>
        <taxon>Micrococcales</taxon>
        <taxon>Microbacteriaceae</taxon>
        <taxon>Microbacterium</taxon>
    </lineage>
</organism>
<evidence type="ECO:0000256" key="3">
    <source>
        <dbReference type="ARBA" id="ARBA00023001"/>
    </source>
</evidence>
<dbReference type="InterPro" id="IPR001547">
    <property type="entry name" value="Glyco_hydro_5"/>
</dbReference>
<keyword evidence="5 7" id="KW-0326">Glycosidase</keyword>
<protein>
    <submittedName>
        <fullName evidence="9">Endoglucanase</fullName>
    </submittedName>
</protein>
<proteinExistence type="inferred from homology"/>
<dbReference type="PANTHER" id="PTHR31297:SF41">
    <property type="entry name" value="ENDOGLUCANASE, PUTATIVE (AFU_ORTHOLOGUE AFUA_5G01830)-RELATED"/>
    <property type="match status" value="1"/>
</dbReference>
<evidence type="ECO:0000313" key="9">
    <source>
        <dbReference type="EMBL" id="AUG30953.1"/>
    </source>
</evidence>
<evidence type="ECO:0000256" key="7">
    <source>
        <dbReference type="RuleBase" id="RU361153"/>
    </source>
</evidence>
<dbReference type="InterPro" id="IPR017853">
    <property type="entry name" value="GH"/>
</dbReference>
<dbReference type="Pfam" id="PF00150">
    <property type="entry name" value="Cellulase"/>
    <property type="match status" value="1"/>
</dbReference>
<reference evidence="9 10" key="1">
    <citation type="submission" date="2017-12" db="EMBL/GenBank/DDBJ databases">
        <title>Isolation and characterization of estrogens degradatiion strain Microbacterium hominis SJTG1.</title>
        <authorList>
            <person name="Xiong W."/>
            <person name="Yin C."/>
            <person name="Zheng D."/>
            <person name="Liang R."/>
        </authorList>
    </citation>
    <scope>NUCLEOTIDE SEQUENCE [LARGE SCALE GENOMIC DNA]</scope>
    <source>
        <strain evidence="9 10">SJTG1</strain>
    </source>
</reference>
<name>A0A2K9E1V1_9MICO</name>
<dbReference type="AlphaFoldDB" id="A0A2K9E1V1"/>
<evidence type="ECO:0000259" key="8">
    <source>
        <dbReference type="Pfam" id="PF00150"/>
    </source>
</evidence>
<keyword evidence="4" id="KW-0119">Carbohydrate metabolism</keyword>
<evidence type="ECO:0000256" key="6">
    <source>
        <dbReference type="ARBA" id="ARBA00023326"/>
    </source>
</evidence>
<dbReference type="Gene3D" id="3.20.20.80">
    <property type="entry name" value="Glycosidases"/>
    <property type="match status" value="1"/>
</dbReference>
<dbReference type="GO" id="GO:0005576">
    <property type="term" value="C:extracellular region"/>
    <property type="evidence" value="ECO:0007669"/>
    <property type="project" value="TreeGrafter"/>
</dbReference>
<dbReference type="InterPro" id="IPR018087">
    <property type="entry name" value="Glyco_hydro_5_CS"/>
</dbReference>
<keyword evidence="2 7" id="KW-0378">Hydrolase</keyword>
<dbReference type="SUPFAM" id="SSF51445">
    <property type="entry name" value="(Trans)glycosidases"/>
    <property type="match status" value="1"/>
</dbReference>
<evidence type="ECO:0000256" key="4">
    <source>
        <dbReference type="ARBA" id="ARBA00023277"/>
    </source>
</evidence>
<dbReference type="InterPro" id="IPR050386">
    <property type="entry name" value="Glycosyl_hydrolase_5"/>
</dbReference>
<dbReference type="KEGG" id="mhos:CXR34_16780"/>
<gene>
    <name evidence="9" type="ORF">CXR34_16780</name>
</gene>
<keyword evidence="3" id="KW-0136">Cellulose degradation</keyword>
<dbReference type="GO" id="GO:0009986">
    <property type="term" value="C:cell surface"/>
    <property type="evidence" value="ECO:0007669"/>
    <property type="project" value="TreeGrafter"/>
</dbReference>
<comment type="similarity">
    <text evidence="1 7">Belongs to the glycosyl hydrolase 5 (cellulase A) family.</text>
</comment>
<sequence length="478" mass="54228">MTPPPRPRGFVRAVGTELVDDDGPLLLRGVGLGNWLLAEGYMWRFGDELASPRQIEARIAALVGPVRAAEFWRRFRDEFVTEKDFALIAAQGFDHVRLPINARGVMDDDGRFLDDGFALIARAVTWAERHGLRVLIDLHGAPGGQTGTNIDDSPRGIPELFMSERHRAHTVALWREIARRFRDSETVLGYDLLNEPLPNEWQHRYQDDLVSLYRELTAAIREIDPHHLLMYEGSHWATNPEPVRMRYDDNQAVQFHRYWCAPDETSIADFLQLRRESGLPIYMGEGGENTPGWVYAATRLYERHGIGWNFWPWKKLDTLTSPLSARVPEGWELIADPTATLDPDRAWRILEEYLAAVAVERCEVRTPVLDALFARPDLQLPAWTGRSGSGETSIARFTAAPVPEGIWHHTAGAAYRSDEYVPVEVTADTPLSFGFSTRPASWHVDADDPRAVSARWDDGRLQLTATRPVLVRRLEVRT</sequence>
<evidence type="ECO:0000256" key="2">
    <source>
        <dbReference type="ARBA" id="ARBA00022801"/>
    </source>
</evidence>
<accession>A0A2K9E1V1</accession>
<evidence type="ECO:0000256" key="1">
    <source>
        <dbReference type="ARBA" id="ARBA00005641"/>
    </source>
</evidence>
<keyword evidence="6" id="KW-0624">Polysaccharide degradation</keyword>
<evidence type="ECO:0000313" key="10">
    <source>
        <dbReference type="Proteomes" id="UP000233276"/>
    </source>
</evidence>
<dbReference type="PANTHER" id="PTHR31297">
    <property type="entry name" value="GLUCAN ENDO-1,6-BETA-GLUCOSIDASE B"/>
    <property type="match status" value="1"/>
</dbReference>
<dbReference type="EMBL" id="CP025299">
    <property type="protein sequence ID" value="AUG30953.1"/>
    <property type="molecule type" value="Genomic_DNA"/>
</dbReference>
<dbReference type="PROSITE" id="PS00659">
    <property type="entry name" value="GLYCOSYL_HYDROL_F5"/>
    <property type="match status" value="1"/>
</dbReference>
<dbReference type="Proteomes" id="UP000233276">
    <property type="component" value="Chromosome"/>
</dbReference>